<dbReference type="RefSeq" id="WP_252855444.1">
    <property type="nucleotide sequence ID" value="NZ_JAMXLR010000091.1"/>
</dbReference>
<proteinExistence type="predicted"/>
<evidence type="ECO:0000313" key="2">
    <source>
        <dbReference type="Proteomes" id="UP001155241"/>
    </source>
</evidence>
<reference evidence="1" key="1">
    <citation type="submission" date="2022-06" db="EMBL/GenBank/DDBJ databases">
        <title>Aeoliella straminimaris, a novel planctomycete from sediments.</title>
        <authorList>
            <person name="Vitorino I.R."/>
            <person name="Lage O.M."/>
        </authorList>
    </citation>
    <scope>NUCLEOTIDE SEQUENCE</scope>
    <source>
        <strain evidence="1">ICT_H6.2</strain>
    </source>
</reference>
<evidence type="ECO:0008006" key="3">
    <source>
        <dbReference type="Google" id="ProtNLM"/>
    </source>
</evidence>
<sequence>MKATHLKTLSGPSSGPLFEMRLAAVDVDPNDVVYVLGDDRVQSFTPEGEPKASFQLGALGWSLLAEEDLVWVGCDGKVSAYSPAGKLQSTIDDADRMGRITSIGATGGHLVFADSTNRAVHRYSREGEYLGEVGAEANTRGFMIPNGVLDLAGDPSSGTVVVAHPQKHRVERYDAAGVLVEKWGRFGMHEPADFGGCCNPTNIAVAAAGMVAVSEKAPPRIKLYQGSGDLELVIHQDVFDPNTKNIDLAFDSRNRLYATDPLRRVVEVFEIQEL</sequence>
<dbReference type="AlphaFoldDB" id="A0A9X2FFZ4"/>
<dbReference type="EMBL" id="JAMXLR010000091">
    <property type="protein sequence ID" value="MCO6047332.1"/>
    <property type="molecule type" value="Genomic_DNA"/>
</dbReference>
<evidence type="ECO:0000313" key="1">
    <source>
        <dbReference type="EMBL" id="MCO6047332.1"/>
    </source>
</evidence>
<keyword evidence="2" id="KW-1185">Reference proteome</keyword>
<name>A0A9X2FFZ4_9BACT</name>
<dbReference type="SUPFAM" id="SSF101898">
    <property type="entry name" value="NHL repeat"/>
    <property type="match status" value="1"/>
</dbReference>
<comment type="caution">
    <text evidence="1">The sequence shown here is derived from an EMBL/GenBank/DDBJ whole genome shotgun (WGS) entry which is preliminary data.</text>
</comment>
<dbReference type="InterPro" id="IPR011042">
    <property type="entry name" value="6-blade_b-propeller_TolB-like"/>
</dbReference>
<dbReference type="Proteomes" id="UP001155241">
    <property type="component" value="Unassembled WGS sequence"/>
</dbReference>
<protein>
    <recommendedName>
        <fullName evidence="3">NHL repeat-containing protein</fullName>
    </recommendedName>
</protein>
<accession>A0A9X2FFZ4</accession>
<gene>
    <name evidence="1" type="ORF">NG895_25810</name>
</gene>
<dbReference type="Gene3D" id="2.120.10.30">
    <property type="entry name" value="TolB, C-terminal domain"/>
    <property type="match status" value="2"/>
</dbReference>
<organism evidence="1 2">
    <name type="scientific">Aeoliella straminimaris</name>
    <dbReference type="NCBI Taxonomy" id="2954799"/>
    <lineage>
        <taxon>Bacteria</taxon>
        <taxon>Pseudomonadati</taxon>
        <taxon>Planctomycetota</taxon>
        <taxon>Planctomycetia</taxon>
        <taxon>Pirellulales</taxon>
        <taxon>Lacipirellulaceae</taxon>
        <taxon>Aeoliella</taxon>
    </lineage>
</organism>